<evidence type="ECO:0000313" key="2">
    <source>
        <dbReference type="Proteomes" id="UP000697995"/>
    </source>
</evidence>
<accession>A0ABS1D7T1</accession>
<dbReference type="RefSeq" id="WP_133222111.1">
    <property type="nucleotide sequence ID" value="NZ_NRSG01000603.1"/>
</dbReference>
<dbReference type="Proteomes" id="UP000697995">
    <property type="component" value="Unassembled WGS sequence"/>
</dbReference>
<reference evidence="1 2" key="1">
    <citation type="journal article" date="2020" name="Microorganisms">
        <title>Osmotic Adaptation and Compatible Solute Biosynthesis of Phototrophic Bacteria as Revealed from Genome Analyses.</title>
        <authorList>
            <person name="Imhoff J.F."/>
            <person name="Rahn T."/>
            <person name="Kunzel S."/>
            <person name="Keller A."/>
            <person name="Neulinger S.C."/>
        </authorList>
    </citation>
    <scope>NUCLEOTIDE SEQUENCE [LARGE SCALE GENOMIC DNA]</scope>
    <source>
        <strain evidence="1 2">DSM 15382</strain>
    </source>
</reference>
<sequence>MPDTVPVTIEVEPDDAAALADPATRARLERLVRRTLRPTGGVDRLFAAMDALSDEARRRGLTDEILEAELAAYNTERRDQPPGA</sequence>
<comment type="caution">
    <text evidence="1">The sequence shown here is derived from an EMBL/GenBank/DDBJ whole genome shotgun (WGS) entry which is preliminary data.</text>
</comment>
<name>A0ABS1D7T1_9PROT</name>
<protein>
    <submittedName>
        <fullName evidence="1">Uncharacterized protein</fullName>
    </submittedName>
</protein>
<dbReference type="EMBL" id="NRSG01000603">
    <property type="protein sequence ID" value="MBK1662538.1"/>
    <property type="molecule type" value="Genomic_DNA"/>
</dbReference>
<evidence type="ECO:0000313" key="1">
    <source>
        <dbReference type="EMBL" id="MBK1662538.1"/>
    </source>
</evidence>
<proteinExistence type="predicted"/>
<organism evidence="1 2">
    <name type="scientific">Paracraurococcus ruber</name>
    <dbReference type="NCBI Taxonomy" id="77675"/>
    <lineage>
        <taxon>Bacteria</taxon>
        <taxon>Pseudomonadati</taxon>
        <taxon>Pseudomonadota</taxon>
        <taxon>Alphaproteobacteria</taxon>
        <taxon>Acetobacterales</taxon>
        <taxon>Roseomonadaceae</taxon>
        <taxon>Paracraurococcus</taxon>
    </lineage>
</organism>
<gene>
    <name evidence="1" type="ORF">CKO45_30635</name>
</gene>
<keyword evidence="2" id="KW-1185">Reference proteome</keyword>